<dbReference type="GO" id="GO:0032440">
    <property type="term" value="F:2-alkenal reductase [NAD(P)H] activity"/>
    <property type="evidence" value="ECO:0007669"/>
    <property type="project" value="UniProtKB-EC"/>
</dbReference>
<dbReference type="AlphaFoldDB" id="B7QKN1"/>
<dbReference type="VEuPathDB" id="VectorBase:ISCI013854"/>
<sequence length="109" mass="12004">MAQDPSLIRGSLRDNLDPTGSHTDDEIWEALGRVHLDQLVRGNPKGLQLDTGEAGANLRILVLGEGRVLEFGLIAELLSRPSSHFRRMAYEAGVLPSTYHLEESCTTHL</sequence>
<proteinExistence type="predicted"/>
<accession>B7QKN1</accession>
<name>B7QKN1_IXOSC</name>
<gene>
    <name evidence="2" type="ORF">IscW_ISCW013854</name>
</gene>
<dbReference type="EC" id="1.3.1.74" evidence="2"/>
<evidence type="ECO:0000256" key="1">
    <source>
        <dbReference type="SAM" id="MobiDB-lite"/>
    </source>
</evidence>
<dbReference type="EnsemblMetazoa" id="ISCW013854-RA">
    <property type="protein sequence ID" value="ISCW013854-PA"/>
    <property type="gene ID" value="ISCW013854"/>
</dbReference>
<dbReference type="VEuPathDB" id="VectorBase:ISCP_022382"/>
<dbReference type="EMBL" id="DS961271">
    <property type="protein sequence ID" value="EEC19403.1"/>
    <property type="molecule type" value="Genomic_DNA"/>
</dbReference>
<dbReference type="InterPro" id="IPR027417">
    <property type="entry name" value="P-loop_NTPase"/>
</dbReference>
<protein>
    <submittedName>
        <fullName evidence="2 3">Multidrug resistance protein, putative</fullName>
        <ecNumber evidence="2">1.3.1.74</ecNumber>
    </submittedName>
</protein>
<dbReference type="Proteomes" id="UP000001555">
    <property type="component" value="Unassembled WGS sequence"/>
</dbReference>
<organism>
    <name type="scientific">Ixodes scapularis</name>
    <name type="common">Black-legged tick</name>
    <name type="synonym">Deer tick</name>
    <dbReference type="NCBI Taxonomy" id="6945"/>
    <lineage>
        <taxon>Eukaryota</taxon>
        <taxon>Metazoa</taxon>
        <taxon>Ecdysozoa</taxon>
        <taxon>Arthropoda</taxon>
        <taxon>Chelicerata</taxon>
        <taxon>Arachnida</taxon>
        <taxon>Acari</taxon>
        <taxon>Parasitiformes</taxon>
        <taxon>Ixodida</taxon>
        <taxon>Ixodoidea</taxon>
        <taxon>Ixodidae</taxon>
        <taxon>Ixodinae</taxon>
        <taxon>Ixodes</taxon>
    </lineage>
</organism>
<dbReference type="HOGENOM" id="CLU_2186845_0_0_1"/>
<reference evidence="2 4" key="1">
    <citation type="submission" date="2008-03" db="EMBL/GenBank/DDBJ databases">
        <title>Annotation of Ixodes scapularis.</title>
        <authorList>
            <consortium name="Ixodes scapularis Genome Project Consortium"/>
            <person name="Caler E."/>
            <person name="Hannick L.I."/>
            <person name="Bidwell S."/>
            <person name="Joardar V."/>
            <person name="Thiagarajan M."/>
            <person name="Amedeo P."/>
            <person name="Galinsky K.J."/>
            <person name="Schobel S."/>
            <person name="Inman J."/>
            <person name="Hostetler J."/>
            <person name="Miller J."/>
            <person name="Hammond M."/>
            <person name="Megy K."/>
            <person name="Lawson D."/>
            <person name="Kodira C."/>
            <person name="Sutton G."/>
            <person name="Meyer J."/>
            <person name="Hill C.A."/>
            <person name="Birren B."/>
            <person name="Nene V."/>
            <person name="Collins F."/>
            <person name="Alarcon-Chaidez F."/>
            <person name="Wikel S."/>
            <person name="Strausberg R."/>
        </authorList>
    </citation>
    <scope>NUCLEOTIDE SEQUENCE [LARGE SCALE GENOMIC DNA]</scope>
    <source>
        <strain evidence="4">Wikel</strain>
        <strain evidence="2">Wikel colony</strain>
    </source>
</reference>
<dbReference type="OrthoDB" id="6500128at2759"/>
<dbReference type="EMBL" id="ABJB010988604">
    <property type="status" value="NOT_ANNOTATED_CDS"/>
    <property type="molecule type" value="Genomic_DNA"/>
</dbReference>
<keyword evidence="2" id="KW-0560">Oxidoreductase</keyword>
<dbReference type="SUPFAM" id="SSF52540">
    <property type="entry name" value="P-loop containing nucleoside triphosphate hydrolases"/>
    <property type="match status" value="1"/>
</dbReference>
<keyword evidence="4" id="KW-1185">Reference proteome</keyword>
<dbReference type="InParanoid" id="B7QKN1"/>
<dbReference type="EMBL" id="ABJB010707771">
    <property type="status" value="NOT_ANNOTATED_CDS"/>
    <property type="molecule type" value="Genomic_DNA"/>
</dbReference>
<evidence type="ECO:0000313" key="3">
    <source>
        <dbReference type="EnsemblMetazoa" id="ISCW013854-PA"/>
    </source>
</evidence>
<evidence type="ECO:0000313" key="4">
    <source>
        <dbReference type="Proteomes" id="UP000001555"/>
    </source>
</evidence>
<dbReference type="PaxDb" id="6945-B7QKN1"/>
<dbReference type="Gene3D" id="3.40.50.300">
    <property type="entry name" value="P-loop containing nucleotide triphosphate hydrolases"/>
    <property type="match status" value="1"/>
</dbReference>
<feature type="region of interest" description="Disordered" evidence="1">
    <location>
        <begin position="1"/>
        <end position="20"/>
    </location>
</feature>
<dbReference type="VEuPathDB" id="VectorBase:ISCW013854"/>
<reference evidence="3" key="2">
    <citation type="submission" date="2020-05" db="UniProtKB">
        <authorList>
            <consortium name="EnsemblMetazoa"/>
        </authorList>
    </citation>
    <scope>IDENTIFICATION</scope>
    <source>
        <strain evidence="3">wikel</strain>
    </source>
</reference>
<evidence type="ECO:0000313" key="2">
    <source>
        <dbReference type="EMBL" id="EEC19403.1"/>
    </source>
</evidence>